<sequence>MLTKGDDYPVHQTSEPIAYAGGDRNFYDRYFFNGYGADGSVFFAAAMGFYPQLGIVDAAFCVIADGIQHNLRASRRSDGERLDLEVGPIAIAVDVPLKVLTLRIAANDGPLAADLTFTGRHFPIEEPRFVRRNGTRMFMDYTRLTQNGRWSGWLTVDGRRVEAAEGWTGTRDRSWGIRPVGARDPQPPPGGNLAQFFWLWTPCHFEDRSLFFHTNDDGAGHPWNRRAVIAGDASDGGPAGTAERHFDAATFAAEWQGGTRRMTRLTADLGAGRSLTLTPEGPVFAMSGLGYTHPAWGHGFDHGPDLAVGHDRLAEAERVWSNPLAMHIQAFAKAELRDGDRLLHGIGVLEQLFVGPHGPSGLHGMMEPAA</sequence>
<evidence type="ECO:0000313" key="2">
    <source>
        <dbReference type="Proteomes" id="UP000248597"/>
    </source>
</evidence>
<proteinExistence type="predicted"/>
<organism evidence="1 2">
    <name type="scientific">Sphingopyxis macrogoltabida</name>
    <name type="common">Sphingomonas macrogoltabidus</name>
    <dbReference type="NCBI Taxonomy" id="33050"/>
    <lineage>
        <taxon>Bacteria</taxon>
        <taxon>Pseudomonadati</taxon>
        <taxon>Pseudomonadota</taxon>
        <taxon>Alphaproteobacteria</taxon>
        <taxon>Sphingomonadales</taxon>
        <taxon>Sphingomonadaceae</taxon>
        <taxon>Sphingopyxis</taxon>
    </lineage>
</organism>
<name>A0A2W5LAK4_SPHMC</name>
<dbReference type="EMBL" id="QFPJ01000006">
    <property type="protein sequence ID" value="PZQ23645.1"/>
    <property type="molecule type" value="Genomic_DNA"/>
</dbReference>
<dbReference type="Proteomes" id="UP000248597">
    <property type="component" value="Unassembled WGS sequence"/>
</dbReference>
<dbReference type="SUPFAM" id="SSF159245">
    <property type="entry name" value="AttH-like"/>
    <property type="match status" value="1"/>
</dbReference>
<comment type="caution">
    <text evidence="1">The sequence shown here is derived from an EMBL/GenBank/DDBJ whole genome shotgun (WGS) entry which is preliminary data.</text>
</comment>
<evidence type="ECO:0000313" key="1">
    <source>
        <dbReference type="EMBL" id="PZQ23645.1"/>
    </source>
</evidence>
<gene>
    <name evidence="1" type="ORF">DI569_04205</name>
</gene>
<accession>A0A2W5LAK4</accession>
<protein>
    <submittedName>
        <fullName evidence="1">Uncharacterized protein</fullName>
    </submittedName>
</protein>
<dbReference type="AlphaFoldDB" id="A0A2W5LAK4"/>
<reference evidence="1 2" key="1">
    <citation type="submission" date="2017-08" db="EMBL/GenBank/DDBJ databases">
        <title>Infants hospitalized years apart are colonized by the same room-sourced microbial strains.</title>
        <authorList>
            <person name="Brooks B."/>
            <person name="Olm M.R."/>
            <person name="Firek B.A."/>
            <person name="Baker R."/>
            <person name="Thomas B.C."/>
            <person name="Morowitz M.J."/>
            <person name="Banfield J.F."/>
        </authorList>
    </citation>
    <scope>NUCLEOTIDE SEQUENCE [LARGE SCALE GENOMIC DNA]</scope>
    <source>
        <strain evidence="1">S2_005_003_R2_47</strain>
    </source>
</reference>